<comment type="caution">
    <text evidence="7">The sequence shown here is derived from an EMBL/GenBank/DDBJ whole genome shotgun (WGS) entry which is preliminary data.</text>
</comment>
<proteinExistence type="inferred from homology"/>
<evidence type="ECO:0000256" key="1">
    <source>
        <dbReference type="ARBA" id="ARBA00004141"/>
    </source>
</evidence>
<dbReference type="AlphaFoldDB" id="A0A090Q239"/>
<keyword evidence="3 6" id="KW-0812">Transmembrane</keyword>
<protein>
    <submittedName>
        <fullName evidence="7">Membrane protein</fullName>
    </submittedName>
</protein>
<dbReference type="STRING" id="319236.BST91_08875"/>
<dbReference type="PANTHER" id="PTHR21716">
    <property type="entry name" value="TRANSMEMBRANE PROTEIN"/>
    <property type="match status" value="1"/>
</dbReference>
<evidence type="ECO:0000256" key="3">
    <source>
        <dbReference type="ARBA" id="ARBA00022692"/>
    </source>
</evidence>
<feature type="transmembrane region" description="Helical" evidence="6">
    <location>
        <begin position="261"/>
        <end position="284"/>
    </location>
</feature>
<keyword evidence="4 6" id="KW-1133">Transmembrane helix</keyword>
<sequence length="340" mass="37242">MSNRIPPETIRQLFILTVIVALLILISKEMMVYIGGIMGAVTLYVILEPLQIKLEKKNWNASLTAGLLLLLTFIALVIPLAGMSYLLSSRVKTALDNSNKIAETIKSELVKLQELTSMSFSDSINMEAIQDWIATHIQDIASSGFQTIFSISVMFFILYFMLINRKKWKEAILIYLPLKKRNIELLGKESNNLVKSNAIGIPLVALLQGIVALIGYFIFGVENPFFWFVITVIGSMIPFVGTALGIIPVAALLFAKGDTGAAIGILIYGAAVVGATDNVFRLIVQQKLADIHPVVTLIGVLVGVPLFGFIGLVFGPLLVSLLLLIIKIYKNEYGKDEGVI</sequence>
<organism evidence="7 8">
    <name type="scientific">Nonlabens tegetincola</name>
    <dbReference type="NCBI Taxonomy" id="323273"/>
    <lineage>
        <taxon>Bacteria</taxon>
        <taxon>Pseudomonadati</taxon>
        <taxon>Bacteroidota</taxon>
        <taxon>Flavobacteriia</taxon>
        <taxon>Flavobacteriales</taxon>
        <taxon>Flavobacteriaceae</taxon>
        <taxon>Nonlabens</taxon>
    </lineage>
</organism>
<dbReference type="eggNOG" id="COG0628">
    <property type="taxonomic scope" value="Bacteria"/>
</dbReference>
<accession>A0A090Q239</accession>
<keyword evidence="8" id="KW-1185">Reference proteome</keyword>
<feature type="transmembrane region" description="Helical" evidence="6">
    <location>
        <begin position="9"/>
        <end position="26"/>
    </location>
</feature>
<dbReference type="RefSeq" id="WP_042277454.1">
    <property type="nucleotide sequence ID" value="NZ_BBML01000002.1"/>
</dbReference>
<dbReference type="GO" id="GO:0016020">
    <property type="term" value="C:membrane"/>
    <property type="evidence" value="ECO:0007669"/>
    <property type="project" value="UniProtKB-SubCell"/>
</dbReference>
<keyword evidence="5 6" id="KW-0472">Membrane</keyword>
<evidence type="ECO:0000256" key="4">
    <source>
        <dbReference type="ARBA" id="ARBA00022989"/>
    </source>
</evidence>
<dbReference type="PANTHER" id="PTHR21716:SF4">
    <property type="entry name" value="TRANSMEMBRANE PROTEIN 245"/>
    <property type="match status" value="1"/>
</dbReference>
<feature type="transmembrane region" description="Helical" evidence="6">
    <location>
        <begin position="225"/>
        <end position="254"/>
    </location>
</feature>
<reference evidence="7" key="1">
    <citation type="journal article" date="2014" name="Genome Announc.">
        <title>Draft Genome Sequences of Marine Flavobacterium Nonlabens Strains NR17, NR24, NR27, NR32, NR33, and Ara13.</title>
        <authorList>
            <person name="Nakanishi M."/>
            <person name="Meirelles P."/>
            <person name="Suzuki R."/>
            <person name="Takatani N."/>
            <person name="Mino S."/>
            <person name="Suda W."/>
            <person name="Oshima K."/>
            <person name="Hattori M."/>
            <person name="Ohkuma M."/>
            <person name="Hosokawa M."/>
            <person name="Miyashita K."/>
            <person name="Thompson F.L."/>
            <person name="Niwa A."/>
            <person name="Sawabe T."/>
            <person name="Sawabe T."/>
        </authorList>
    </citation>
    <scope>NUCLEOTIDE SEQUENCE [LARGE SCALE GENOMIC DNA]</scope>
    <source>
        <strain evidence="7">JCM 19294</strain>
    </source>
</reference>
<dbReference type="Pfam" id="PF01594">
    <property type="entry name" value="AI-2E_transport"/>
    <property type="match status" value="1"/>
</dbReference>
<evidence type="ECO:0000313" key="7">
    <source>
        <dbReference type="EMBL" id="GAK96257.1"/>
    </source>
</evidence>
<feature type="transmembrane region" description="Helical" evidence="6">
    <location>
        <begin position="198"/>
        <end position="219"/>
    </location>
</feature>
<comment type="similarity">
    <text evidence="2">Belongs to the autoinducer-2 exporter (AI-2E) (TC 2.A.86) family.</text>
</comment>
<evidence type="ECO:0000256" key="5">
    <source>
        <dbReference type="ARBA" id="ARBA00023136"/>
    </source>
</evidence>
<evidence type="ECO:0000256" key="6">
    <source>
        <dbReference type="SAM" id="Phobius"/>
    </source>
</evidence>
<dbReference type="InterPro" id="IPR002549">
    <property type="entry name" value="AI-2E-like"/>
</dbReference>
<comment type="subcellular location">
    <subcellularLocation>
        <location evidence="1">Membrane</location>
        <topology evidence="1">Multi-pass membrane protein</topology>
    </subcellularLocation>
</comment>
<dbReference type="Proteomes" id="UP000029221">
    <property type="component" value="Unassembled WGS sequence"/>
</dbReference>
<evidence type="ECO:0000256" key="2">
    <source>
        <dbReference type="ARBA" id="ARBA00009773"/>
    </source>
</evidence>
<feature type="transmembrane region" description="Helical" evidence="6">
    <location>
        <begin position="62"/>
        <end position="87"/>
    </location>
</feature>
<feature type="transmembrane region" description="Helical" evidence="6">
    <location>
        <begin position="296"/>
        <end position="326"/>
    </location>
</feature>
<feature type="transmembrane region" description="Helical" evidence="6">
    <location>
        <begin position="144"/>
        <end position="163"/>
    </location>
</feature>
<gene>
    <name evidence="7" type="ORF">JCM19294_1770</name>
</gene>
<name>A0A090Q239_9FLAO</name>
<dbReference type="EMBL" id="BBML01000002">
    <property type="protein sequence ID" value="GAK96257.1"/>
    <property type="molecule type" value="Genomic_DNA"/>
</dbReference>
<evidence type="ECO:0000313" key="8">
    <source>
        <dbReference type="Proteomes" id="UP000029221"/>
    </source>
</evidence>